<proteinExistence type="predicted"/>
<evidence type="ECO:0000313" key="3">
    <source>
        <dbReference type="EMBL" id="ROU03089.1"/>
    </source>
</evidence>
<keyword evidence="1" id="KW-1133">Transmembrane helix</keyword>
<dbReference type="EMBL" id="RDRB01000003">
    <property type="protein sequence ID" value="ROU03089.1"/>
    <property type="molecule type" value="Genomic_DNA"/>
</dbReference>
<dbReference type="Proteomes" id="UP000268016">
    <property type="component" value="Unassembled WGS sequence"/>
</dbReference>
<accession>A0A3N2R6I8</accession>
<evidence type="ECO:0000313" key="4">
    <source>
        <dbReference type="Proteomes" id="UP000268016"/>
    </source>
</evidence>
<evidence type="ECO:0008006" key="5">
    <source>
        <dbReference type="Google" id="ProtNLM"/>
    </source>
</evidence>
<protein>
    <recommendedName>
        <fullName evidence="5">Ferrochelatase</fullName>
    </recommendedName>
</protein>
<keyword evidence="1" id="KW-0472">Membrane</keyword>
<feature type="transmembrane region" description="Helical" evidence="1">
    <location>
        <begin position="54"/>
        <end position="74"/>
    </location>
</feature>
<keyword evidence="2" id="KW-0732">Signal</keyword>
<gene>
    <name evidence="3" type="ORF">EAT49_07295</name>
</gene>
<sequence>MARAKVRQIKPESVMKPFALAAALLLASGVASHAEGQAETQPRPEMIQRQTMGGSFPLEMVVTAVVIAIIAAAIDGN</sequence>
<dbReference type="AlphaFoldDB" id="A0A3N2R6I8"/>
<evidence type="ECO:0000256" key="1">
    <source>
        <dbReference type="SAM" id="Phobius"/>
    </source>
</evidence>
<keyword evidence="4" id="KW-1185">Reference proteome</keyword>
<feature type="signal peptide" evidence="2">
    <location>
        <begin position="1"/>
        <end position="33"/>
    </location>
</feature>
<evidence type="ECO:0000256" key="2">
    <source>
        <dbReference type="SAM" id="SignalP"/>
    </source>
</evidence>
<name>A0A3N2R6I8_9RHOB</name>
<organism evidence="3 4">
    <name type="scientific">Histidinibacterium lentulum</name>
    <dbReference type="NCBI Taxonomy" id="2480588"/>
    <lineage>
        <taxon>Bacteria</taxon>
        <taxon>Pseudomonadati</taxon>
        <taxon>Pseudomonadota</taxon>
        <taxon>Alphaproteobacteria</taxon>
        <taxon>Rhodobacterales</taxon>
        <taxon>Paracoccaceae</taxon>
        <taxon>Histidinibacterium</taxon>
    </lineage>
</organism>
<reference evidence="3 4" key="1">
    <citation type="submission" date="2018-10" db="EMBL/GenBank/DDBJ databases">
        <title>Histidinibacterium lentulum gen. nov., sp. nov., a marine bacterium from the culture broth of Picochlorum sp. 122.</title>
        <authorList>
            <person name="Wang G."/>
        </authorList>
    </citation>
    <scope>NUCLEOTIDE SEQUENCE [LARGE SCALE GENOMIC DNA]</scope>
    <source>
        <strain evidence="3 4">B17</strain>
    </source>
</reference>
<keyword evidence="1" id="KW-0812">Transmembrane</keyword>
<feature type="chain" id="PRO_5018248206" description="Ferrochelatase" evidence="2">
    <location>
        <begin position="34"/>
        <end position="77"/>
    </location>
</feature>
<comment type="caution">
    <text evidence="3">The sequence shown here is derived from an EMBL/GenBank/DDBJ whole genome shotgun (WGS) entry which is preliminary data.</text>
</comment>